<protein>
    <submittedName>
        <fullName evidence="4">Uncharacterized protein</fullName>
    </submittedName>
</protein>
<dbReference type="Proteomes" id="UP000613740">
    <property type="component" value="Unassembled WGS sequence"/>
</dbReference>
<feature type="region of interest" description="Disordered" evidence="3">
    <location>
        <begin position="41"/>
        <end position="95"/>
    </location>
</feature>
<evidence type="ECO:0000313" key="4">
    <source>
        <dbReference type="EMBL" id="KAG2450902.1"/>
    </source>
</evidence>
<keyword evidence="2" id="KW-0690">Ribosome biogenesis</keyword>
<dbReference type="GO" id="GO:0000027">
    <property type="term" value="P:ribosomal large subunit assembly"/>
    <property type="evidence" value="ECO:0007669"/>
    <property type="project" value="TreeGrafter"/>
</dbReference>
<comment type="subcellular location">
    <subcellularLocation>
        <location evidence="1">Nucleus</location>
        <location evidence="1">Nucleolus</location>
    </subcellularLocation>
</comment>
<name>A0A835WP32_9CHLO</name>
<dbReference type="OrthoDB" id="1638493at2759"/>
<reference evidence="4" key="1">
    <citation type="journal article" date="2020" name="bioRxiv">
        <title>Comparative genomics of Chlamydomonas.</title>
        <authorList>
            <person name="Craig R.J."/>
            <person name="Hasan A.R."/>
            <person name="Ness R.W."/>
            <person name="Keightley P.D."/>
        </authorList>
    </citation>
    <scope>NUCLEOTIDE SEQUENCE</scope>
    <source>
        <strain evidence="4">CCAP 11/173</strain>
    </source>
</reference>
<dbReference type="GO" id="GO:0005730">
    <property type="term" value="C:nucleolus"/>
    <property type="evidence" value="ECO:0007669"/>
    <property type="project" value="UniProtKB-SubCell"/>
</dbReference>
<feature type="region of interest" description="Disordered" evidence="3">
    <location>
        <begin position="1"/>
        <end position="21"/>
    </location>
</feature>
<dbReference type="GO" id="GO:0003723">
    <property type="term" value="F:RNA binding"/>
    <property type="evidence" value="ECO:0007669"/>
    <property type="project" value="TreeGrafter"/>
</dbReference>
<feature type="compositionally biased region" description="Acidic residues" evidence="3">
    <location>
        <begin position="80"/>
        <end position="95"/>
    </location>
</feature>
<dbReference type="PANTHER" id="PTHR13634:SF0">
    <property type="entry name" value="RIBOSOME BIOGENESIS PROTEIN BRX1 HOMOLOG"/>
    <property type="match status" value="1"/>
</dbReference>
<feature type="compositionally biased region" description="Basic and acidic residues" evidence="3">
    <location>
        <begin position="52"/>
        <end position="62"/>
    </location>
</feature>
<dbReference type="AlphaFoldDB" id="A0A835WP32"/>
<evidence type="ECO:0000256" key="1">
    <source>
        <dbReference type="ARBA" id="ARBA00004604"/>
    </source>
</evidence>
<comment type="caution">
    <text evidence="4">The sequence shown here is derived from an EMBL/GenBank/DDBJ whole genome shotgun (WGS) entry which is preliminary data.</text>
</comment>
<dbReference type="InterPro" id="IPR026532">
    <property type="entry name" value="BRX1"/>
</dbReference>
<evidence type="ECO:0000256" key="3">
    <source>
        <dbReference type="SAM" id="MobiDB-lite"/>
    </source>
</evidence>
<dbReference type="PANTHER" id="PTHR13634">
    <property type="entry name" value="RIBOSOME BIOGENESIS PROTEIN BRIX"/>
    <property type="match status" value="1"/>
</dbReference>
<proteinExistence type="predicted"/>
<keyword evidence="5" id="KW-1185">Reference proteome</keyword>
<dbReference type="EMBL" id="JAEHOD010000010">
    <property type="protein sequence ID" value="KAG2450902.1"/>
    <property type="molecule type" value="Genomic_DNA"/>
</dbReference>
<accession>A0A835WP32</accession>
<organism evidence="4 5">
    <name type="scientific">Chlamydomonas schloesseri</name>
    <dbReference type="NCBI Taxonomy" id="2026947"/>
    <lineage>
        <taxon>Eukaryota</taxon>
        <taxon>Viridiplantae</taxon>
        <taxon>Chlorophyta</taxon>
        <taxon>core chlorophytes</taxon>
        <taxon>Chlorophyceae</taxon>
        <taxon>CS clade</taxon>
        <taxon>Chlamydomonadales</taxon>
        <taxon>Chlamydomonadaceae</taxon>
        <taxon>Chlamydomonas</taxon>
    </lineage>
</organism>
<evidence type="ECO:0000256" key="2">
    <source>
        <dbReference type="ARBA" id="ARBA00022517"/>
    </source>
</evidence>
<sequence>MSDQARTGRAPHIFAGSFGGATLYDNPDYVSPNAVRSALKRKAAGKYGSKVAARDRRTEHVAAHPLPRSPLDGIFKGEEGSEDDGAEGGEDGGSE</sequence>
<evidence type="ECO:0000313" key="5">
    <source>
        <dbReference type="Proteomes" id="UP000613740"/>
    </source>
</evidence>
<gene>
    <name evidence="4" type="ORF">HYH02_004734</name>
</gene>